<keyword evidence="9" id="KW-0175">Coiled coil</keyword>
<dbReference type="Gene3D" id="3.40.50.300">
    <property type="entry name" value="P-loop containing nucleotide triphosphate hydrolases"/>
    <property type="match status" value="2"/>
</dbReference>
<feature type="domain" description="AAA+ ATPase" evidence="14">
    <location>
        <begin position="465"/>
        <end position="603"/>
    </location>
</feature>
<dbReference type="InterPro" id="IPR050168">
    <property type="entry name" value="AAA_ATPase_domain"/>
</dbReference>
<evidence type="ECO:0000256" key="13">
    <source>
        <dbReference type="ARBA" id="ARBA00048778"/>
    </source>
</evidence>
<evidence type="ECO:0000256" key="4">
    <source>
        <dbReference type="ARBA" id="ARBA00022593"/>
    </source>
</evidence>
<feature type="domain" description="AAA+ ATPase" evidence="14">
    <location>
        <begin position="722"/>
        <end position="858"/>
    </location>
</feature>
<dbReference type="Pfam" id="PF00004">
    <property type="entry name" value="AAA"/>
    <property type="match status" value="2"/>
</dbReference>
<gene>
    <name evidence="15" type="ORF">RR46_02450</name>
</gene>
<dbReference type="SUPFAM" id="SSF54585">
    <property type="entry name" value="Cdc48 domain 2-like"/>
    <property type="match status" value="1"/>
</dbReference>
<comment type="subcellular location">
    <subcellularLocation>
        <location evidence="1">Membrane</location>
    </subcellularLocation>
</comment>
<evidence type="ECO:0000256" key="8">
    <source>
        <dbReference type="ARBA" id="ARBA00022927"/>
    </source>
</evidence>
<dbReference type="FunFam" id="3.40.50.300:FF:001025">
    <property type="entry name" value="ATPase family, AAA domain-containing 2B"/>
    <property type="match status" value="1"/>
</dbReference>
<evidence type="ECO:0000256" key="7">
    <source>
        <dbReference type="ARBA" id="ARBA00022840"/>
    </source>
</evidence>
<dbReference type="InterPro" id="IPR003959">
    <property type="entry name" value="ATPase_AAA_core"/>
</dbReference>
<protein>
    <recommendedName>
        <fullName evidence="12">Peroxisomal ATPase PEX1</fullName>
    </recommendedName>
    <alternativeName>
        <fullName evidence="11">Peroxin-1</fullName>
    </alternativeName>
</protein>
<dbReference type="Pfam" id="PF09262">
    <property type="entry name" value="PEX-1N"/>
    <property type="match status" value="1"/>
</dbReference>
<dbReference type="GO" id="GO:0005829">
    <property type="term" value="C:cytosol"/>
    <property type="evidence" value="ECO:0007669"/>
    <property type="project" value="TreeGrafter"/>
</dbReference>
<evidence type="ECO:0000256" key="10">
    <source>
        <dbReference type="ARBA" id="ARBA00023136"/>
    </source>
</evidence>
<comment type="catalytic activity">
    <reaction evidence="13">
        <text>ATP + H2O = ADP + phosphate + H(+)</text>
        <dbReference type="Rhea" id="RHEA:13065"/>
        <dbReference type="ChEBI" id="CHEBI:15377"/>
        <dbReference type="ChEBI" id="CHEBI:15378"/>
        <dbReference type="ChEBI" id="CHEBI:30616"/>
        <dbReference type="ChEBI" id="CHEBI:43474"/>
        <dbReference type="ChEBI" id="CHEBI:456216"/>
    </reaction>
    <physiologicalReaction direction="left-to-right" evidence="13">
        <dbReference type="Rhea" id="RHEA:13066"/>
    </physiologicalReaction>
</comment>
<keyword evidence="5" id="KW-0547">Nucleotide-binding</keyword>
<evidence type="ECO:0000256" key="1">
    <source>
        <dbReference type="ARBA" id="ARBA00004370"/>
    </source>
</evidence>
<dbReference type="GO" id="GO:0016558">
    <property type="term" value="P:protein import into peroxisome matrix"/>
    <property type="evidence" value="ECO:0007669"/>
    <property type="project" value="TreeGrafter"/>
</dbReference>
<evidence type="ECO:0000256" key="9">
    <source>
        <dbReference type="ARBA" id="ARBA00023054"/>
    </source>
</evidence>
<keyword evidence="3" id="KW-0813">Transport</keyword>
<accession>A0A194QGT5</accession>
<evidence type="ECO:0000313" key="15">
    <source>
        <dbReference type="EMBL" id="KPJ04753.1"/>
    </source>
</evidence>
<dbReference type="STRING" id="66420.A0A194QGT5"/>
<organism evidence="15 16">
    <name type="scientific">Papilio xuthus</name>
    <name type="common">Asian swallowtail butterfly</name>
    <dbReference type="NCBI Taxonomy" id="66420"/>
    <lineage>
        <taxon>Eukaryota</taxon>
        <taxon>Metazoa</taxon>
        <taxon>Ecdysozoa</taxon>
        <taxon>Arthropoda</taxon>
        <taxon>Hexapoda</taxon>
        <taxon>Insecta</taxon>
        <taxon>Pterygota</taxon>
        <taxon>Neoptera</taxon>
        <taxon>Endopterygota</taxon>
        <taxon>Lepidoptera</taxon>
        <taxon>Glossata</taxon>
        <taxon>Ditrysia</taxon>
        <taxon>Papilionoidea</taxon>
        <taxon>Papilionidae</taxon>
        <taxon>Papilioninae</taxon>
        <taxon>Papilio</taxon>
    </lineage>
</organism>
<keyword evidence="6" id="KW-0378">Hydrolase</keyword>
<dbReference type="InterPro" id="IPR027417">
    <property type="entry name" value="P-loop_NTPase"/>
</dbReference>
<dbReference type="InterPro" id="IPR041569">
    <property type="entry name" value="AAA_lid_3"/>
</dbReference>
<evidence type="ECO:0000256" key="2">
    <source>
        <dbReference type="ARBA" id="ARBA00006914"/>
    </source>
</evidence>
<dbReference type="GO" id="GO:0005524">
    <property type="term" value="F:ATP binding"/>
    <property type="evidence" value="ECO:0007669"/>
    <property type="project" value="UniProtKB-KW"/>
</dbReference>
<dbReference type="InterPro" id="IPR003593">
    <property type="entry name" value="AAA+_ATPase"/>
</dbReference>
<evidence type="ECO:0000313" key="16">
    <source>
        <dbReference type="Proteomes" id="UP000053268"/>
    </source>
</evidence>
<dbReference type="Gene3D" id="1.10.8.60">
    <property type="match status" value="1"/>
</dbReference>
<comment type="similarity">
    <text evidence="2">Belongs to the AAA ATPase family.</text>
</comment>
<evidence type="ECO:0000256" key="5">
    <source>
        <dbReference type="ARBA" id="ARBA00022741"/>
    </source>
</evidence>
<dbReference type="InterPro" id="IPR029067">
    <property type="entry name" value="CDC48_domain_2-like_sf"/>
</dbReference>
<dbReference type="AlphaFoldDB" id="A0A194QGT5"/>
<dbReference type="PANTHER" id="PTHR23077">
    <property type="entry name" value="AAA-FAMILY ATPASE"/>
    <property type="match status" value="1"/>
</dbReference>
<dbReference type="Proteomes" id="UP000053268">
    <property type="component" value="Unassembled WGS sequence"/>
</dbReference>
<dbReference type="GO" id="GO:0016887">
    <property type="term" value="F:ATP hydrolysis activity"/>
    <property type="evidence" value="ECO:0007669"/>
    <property type="project" value="InterPro"/>
</dbReference>
<dbReference type="PANTHER" id="PTHR23077:SF12">
    <property type="entry name" value="PEROXISOMAL ATPASE PEX1"/>
    <property type="match status" value="1"/>
</dbReference>
<dbReference type="InterPro" id="IPR015342">
    <property type="entry name" value="PEX1-N_C-lobe"/>
</dbReference>
<dbReference type="Pfam" id="PF17862">
    <property type="entry name" value="AAA_lid_3"/>
    <property type="match status" value="1"/>
</dbReference>
<sequence>MLGGLRLRVSYTYERSCFAYISPKYSTNNEQSQCVQVLIKEKQIFLWVVFSSNIPEGYIACNPIYCKLVGLDEGSEVFVSPYTNIKILDELFIDTESPDDQEILEHNVEILQLRILDQLRLVVANQKAIVWISTSMPIIFTPKQTGIIVNHSRVVVKIDAFNCFHKTVTYPAILPKDTDTKFNNIGIINNALLEPYLNVAKRLVLRALPIDSDGKKNLIHPYTVFVHEDLIDVKYKTLTVILATMEHIPSILKDNTDEDSDNYSKIDGICVEIVPIDNVVFRSLCHEYYNINIPTVLIPKALNAIINIENGTKIIFNVIGDKVDHPVHVDIVTYSDKIETEIDVIEKFKKCVVENTHSGKKFLINHNMVKENTQVSSGYIQFKLKPDNIKYTMLNSESFRHCTVAAKCLTDYELSLPKPVISNLEYDYKNYCRSIKSVQSLVEKVVLHLQFEIHREANFKGVSEIKSNVLVTGLSGTGKSSLCHIVQKELTVWSNILHCRSLKGRKDIPEVLGKAILMCQEHSPAVLVCDDLDALVPANVEGASPQDIAYYQRLAVVLKHLLQTCSGVCVLMTSLTMNSLHPILRQFNGKPLFTAHFDIPELEQEDRIEVFKHLINDKIRSSFEVEEDDVIKMAMETAGCTLRDLTDYLNKKIFKAVKKKNAQSEDTKPRLVEDITKDEDKAKEFDIWGPVGGMAEVKQALTECIFWPMMYPALFASTSTSASCGVLLYGPPGAGKSHVGSCLARLAHVTLLTVKGPELLSKYIGQSEKAVRDVFDKADMKRPCILFFDEFDSLAPKRGHDSTGVTDRVVNQLLSRMDGAEGGARGPVLAATSRPDLLDPALLRPGRLHIHLYCPLPTLPDRHEILLTLAKDVVLHEEVDLASLAARTEDYSAADLKSLLITAQLTRLEKHLVNEDGGSMETVVVLQEDVDSALQETKPSLSREQRLFYDTIYRRFRGEALSTEQRQLSQLMHKQRVTLA</sequence>
<evidence type="ECO:0000259" key="14">
    <source>
        <dbReference type="SMART" id="SM00382"/>
    </source>
</evidence>
<keyword evidence="7" id="KW-0067">ATP-binding</keyword>
<dbReference type="SUPFAM" id="SSF52540">
    <property type="entry name" value="P-loop containing nucleoside triphosphate hydrolases"/>
    <property type="match status" value="2"/>
</dbReference>
<evidence type="ECO:0000256" key="6">
    <source>
        <dbReference type="ARBA" id="ARBA00022801"/>
    </source>
</evidence>
<dbReference type="Gene3D" id="3.10.330.10">
    <property type="match status" value="1"/>
</dbReference>
<keyword evidence="4" id="KW-0962">Peroxisome biogenesis</keyword>
<dbReference type="SMART" id="SM00382">
    <property type="entry name" value="AAA"/>
    <property type="match status" value="2"/>
</dbReference>
<keyword evidence="10" id="KW-0472">Membrane</keyword>
<dbReference type="GO" id="GO:0005778">
    <property type="term" value="C:peroxisomal membrane"/>
    <property type="evidence" value="ECO:0007669"/>
    <property type="project" value="TreeGrafter"/>
</dbReference>
<reference evidence="15 16" key="1">
    <citation type="journal article" date="2015" name="Nat. Commun.">
        <title>Outbred genome sequencing and CRISPR/Cas9 gene editing in butterflies.</title>
        <authorList>
            <person name="Li X."/>
            <person name="Fan D."/>
            <person name="Zhang W."/>
            <person name="Liu G."/>
            <person name="Zhang L."/>
            <person name="Zhao L."/>
            <person name="Fang X."/>
            <person name="Chen L."/>
            <person name="Dong Y."/>
            <person name="Chen Y."/>
            <person name="Ding Y."/>
            <person name="Zhao R."/>
            <person name="Feng M."/>
            <person name="Zhu Y."/>
            <person name="Feng Y."/>
            <person name="Jiang X."/>
            <person name="Zhu D."/>
            <person name="Xiang H."/>
            <person name="Feng X."/>
            <person name="Li S."/>
            <person name="Wang J."/>
            <person name="Zhang G."/>
            <person name="Kronforst M.R."/>
            <person name="Wang W."/>
        </authorList>
    </citation>
    <scope>NUCLEOTIDE SEQUENCE [LARGE SCALE GENOMIC DNA]</scope>
    <source>
        <strain evidence="15">Ya'a_city_454_Px</strain>
        <tissue evidence="15">Whole body</tissue>
    </source>
</reference>
<proteinExistence type="inferred from homology"/>
<evidence type="ECO:0000256" key="12">
    <source>
        <dbReference type="ARBA" id="ARBA00034532"/>
    </source>
</evidence>
<dbReference type="EMBL" id="KQ458860">
    <property type="protein sequence ID" value="KPJ04753.1"/>
    <property type="molecule type" value="Genomic_DNA"/>
</dbReference>
<keyword evidence="16" id="KW-1185">Reference proteome</keyword>
<evidence type="ECO:0000256" key="3">
    <source>
        <dbReference type="ARBA" id="ARBA00022448"/>
    </source>
</evidence>
<evidence type="ECO:0000256" key="11">
    <source>
        <dbReference type="ARBA" id="ARBA00032509"/>
    </source>
</evidence>
<name>A0A194QGT5_PAPXU</name>
<keyword evidence="8" id="KW-0653">Protein transport</keyword>